<proteinExistence type="predicted"/>
<evidence type="ECO:0000256" key="1">
    <source>
        <dbReference type="SAM" id="Phobius"/>
    </source>
</evidence>
<gene>
    <name evidence="2" type="ORF">SNAT2548_LOCUS34417</name>
</gene>
<dbReference type="Proteomes" id="UP000604046">
    <property type="component" value="Unassembled WGS sequence"/>
</dbReference>
<feature type="transmembrane region" description="Helical" evidence="1">
    <location>
        <begin position="77"/>
        <end position="99"/>
    </location>
</feature>
<sequence length="101" mass="11028">MAAEHVYQPVGDPPRGFQARADYPEPLRVYETRGALPNLTCNLKLVCCNRLQSDCGSLAERCDCTEALRNLGPAMGILASAAVPWAFSSGFFWGFLGFWGV</sequence>
<name>A0A812V466_9DINO</name>
<keyword evidence="1" id="KW-0472">Membrane</keyword>
<keyword evidence="1" id="KW-1133">Transmembrane helix</keyword>
<reference evidence="2" key="1">
    <citation type="submission" date="2021-02" db="EMBL/GenBank/DDBJ databases">
        <authorList>
            <person name="Dougan E. K."/>
            <person name="Rhodes N."/>
            <person name="Thang M."/>
            <person name="Chan C."/>
        </authorList>
    </citation>
    <scope>NUCLEOTIDE SEQUENCE</scope>
</reference>
<keyword evidence="1" id="KW-0812">Transmembrane</keyword>
<keyword evidence="3" id="KW-1185">Reference proteome</keyword>
<dbReference type="AlphaFoldDB" id="A0A812V466"/>
<comment type="caution">
    <text evidence="2">The sequence shown here is derived from an EMBL/GenBank/DDBJ whole genome shotgun (WGS) entry which is preliminary data.</text>
</comment>
<dbReference type="EMBL" id="CAJNDS010002808">
    <property type="protein sequence ID" value="CAE7605187.1"/>
    <property type="molecule type" value="Genomic_DNA"/>
</dbReference>
<accession>A0A812V466</accession>
<dbReference type="OrthoDB" id="409945at2759"/>
<evidence type="ECO:0000313" key="3">
    <source>
        <dbReference type="Proteomes" id="UP000604046"/>
    </source>
</evidence>
<organism evidence="2 3">
    <name type="scientific">Symbiodinium natans</name>
    <dbReference type="NCBI Taxonomy" id="878477"/>
    <lineage>
        <taxon>Eukaryota</taxon>
        <taxon>Sar</taxon>
        <taxon>Alveolata</taxon>
        <taxon>Dinophyceae</taxon>
        <taxon>Suessiales</taxon>
        <taxon>Symbiodiniaceae</taxon>
        <taxon>Symbiodinium</taxon>
    </lineage>
</organism>
<evidence type="ECO:0000313" key="2">
    <source>
        <dbReference type="EMBL" id="CAE7605187.1"/>
    </source>
</evidence>
<protein>
    <submittedName>
        <fullName evidence="2">Uncharacterized protein</fullName>
    </submittedName>
</protein>